<dbReference type="EMBL" id="PITK01000577">
    <property type="protein sequence ID" value="TBU12948.1"/>
    <property type="molecule type" value="Genomic_DNA"/>
</dbReference>
<organism evidence="1 2">
    <name type="scientific">Hamiltosporidium tvaerminnensis</name>
    <dbReference type="NCBI Taxonomy" id="1176355"/>
    <lineage>
        <taxon>Eukaryota</taxon>
        <taxon>Fungi</taxon>
        <taxon>Fungi incertae sedis</taxon>
        <taxon>Microsporidia</taxon>
        <taxon>Dubosqiidae</taxon>
        <taxon>Hamiltosporidium</taxon>
    </lineage>
</organism>
<name>A0A4Q9LW41_9MICR</name>
<evidence type="ECO:0000313" key="2">
    <source>
        <dbReference type="Proteomes" id="UP000292282"/>
    </source>
</evidence>
<dbReference type="Proteomes" id="UP000292282">
    <property type="component" value="Unassembled WGS sequence"/>
</dbReference>
<sequence length="548" mass="65286">MFYFPSLSTHIFFHLLYSYIFGAVVYQEGLYPLYMTGNNTTGEEAHQIIDGYLDPMAECYTYQATNNINPLYQSHQYQYQYQYPIPNTAPFLFSFQPYQNGIHPTSVYFLVPSSHCMVYGIPADQQNLPPKLFFPDNYTESPIRANNNFDTVLSYNSNKITIPLLSFDERKKLFKAVLNLDTTKIHSFLPEIRNFLSNDYFFHDFFENNPKIDQVKFIKKNYSTFLKNISWIENVLNIGNFNYSKTNWNIFELVFPNINLFLQGAEILSNFTSLIYLKNFIYYNLISVNQSKRNCITMFIGMKCIESILKLTNDELARLFPRHLKITNAKEYFHAKRTKIKKNSDLIFNIIEQIFSLGLNLNQDFLFVLCIMKIGHNERYKRSFVTRSKSNYYTLDIITDLIFYFNYIDISEIANNCNKDLKNIPNHTKQPTDKKKLIYNVENTFYSQQLLMNSIKYYHMIFQDIQLKFLNTNIENEIIIPNYFILKKKYEYLNLLALNGIDIRRDLHELCYETFYFFHFVMNYCHNHKSCSKDYLEKLKKSFKNYVQ</sequence>
<accession>A0A4Q9LW41</accession>
<keyword evidence="2" id="KW-1185">Reference proteome</keyword>
<dbReference type="VEuPathDB" id="MicrosporidiaDB:CWI38_0577p0030"/>
<protein>
    <submittedName>
        <fullName evidence="1">Uncharacterized protein</fullName>
    </submittedName>
</protein>
<evidence type="ECO:0000313" key="1">
    <source>
        <dbReference type="EMBL" id="TBU12948.1"/>
    </source>
</evidence>
<gene>
    <name evidence="1" type="ORF">CWI38_0577p0030</name>
</gene>
<reference evidence="1 2" key="1">
    <citation type="submission" date="2017-12" db="EMBL/GenBank/DDBJ databases">
        <authorList>
            <person name="Pombert J.-F."/>
            <person name="Haag K.L."/>
            <person name="Ebert D."/>
        </authorList>
    </citation>
    <scope>NUCLEOTIDE SEQUENCE [LARGE SCALE GENOMIC DNA]</scope>
    <source>
        <strain evidence="1">IL-G-3</strain>
    </source>
</reference>
<comment type="caution">
    <text evidence="1">The sequence shown here is derived from an EMBL/GenBank/DDBJ whole genome shotgun (WGS) entry which is preliminary data.</text>
</comment>
<dbReference type="AlphaFoldDB" id="A0A4Q9LW41"/>
<proteinExistence type="predicted"/>